<accession>A0A8J3AJ03</accession>
<dbReference type="RefSeq" id="WP_087999769.1">
    <property type="nucleotide sequence ID" value="NZ_BMHB01000001.1"/>
</dbReference>
<gene>
    <name evidence="1" type="ORF">GCM10007380_27870</name>
</gene>
<organism evidence="1 2">
    <name type="scientific">Gottfriedia solisilvae</name>
    <dbReference type="NCBI Taxonomy" id="1516104"/>
    <lineage>
        <taxon>Bacteria</taxon>
        <taxon>Bacillati</taxon>
        <taxon>Bacillota</taxon>
        <taxon>Bacilli</taxon>
        <taxon>Bacillales</taxon>
        <taxon>Bacillaceae</taxon>
        <taxon>Gottfriedia</taxon>
    </lineage>
</organism>
<dbReference type="EMBL" id="BMHB01000001">
    <property type="protein sequence ID" value="GGI15417.1"/>
    <property type="molecule type" value="Genomic_DNA"/>
</dbReference>
<reference evidence="2" key="1">
    <citation type="journal article" date="2019" name="Int. J. Syst. Evol. Microbiol.">
        <title>The Global Catalogue of Microorganisms (GCM) 10K type strain sequencing project: providing services to taxonomists for standard genome sequencing and annotation.</title>
        <authorList>
            <consortium name="The Broad Institute Genomics Platform"/>
            <consortium name="The Broad Institute Genome Sequencing Center for Infectious Disease"/>
            <person name="Wu L."/>
            <person name="Ma J."/>
        </authorList>
    </citation>
    <scope>NUCLEOTIDE SEQUENCE [LARGE SCALE GENOMIC DNA]</scope>
    <source>
        <strain evidence="2">CGMCC 1.14993</strain>
    </source>
</reference>
<dbReference type="Proteomes" id="UP000626244">
    <property type="component" value="Unassembled WGS sequence"/>
</dbReference>
<evidence type="ECO:0000313" key="2">
    <source>
        <dbReference type="Proteomes" id="UP000626244"/>
    </source>
</evidence>
<sequence>MVDEFLIIFKRGNLGMHKEKKLLEEIEKQRLEMINLTLQSSLSSQEVIQISQNLDCLLNKYDKSVKEKTNGQR</sequence>
<evidence type="ECO:0008006" key="3">
    <source>
        <dbReference type="Google" id="ProtNLM"/>
    </source>
</evidence>
<dbReference type="GO" id="GO:0046983">
    <property type="term" value="F:protein dimerization activity"/>
    <property type="evidence" value="ECO:0007669"/>
    <property type="project" value="InterPro"/>
</dbReference>
<dbReference type="Pfam" id="PF09388">
    <property type="entry name" value="SpoOE-like"/>
    <property type="match status" value="1"/>
</dbReference>
<dbReference type="InterPro" id="IPR037208">
    <property type="entry name" value="Spo0E-like_sf"/>
</dbReference>
<dbReference type="Gene3D" id="4.10.280.10">
    <property type="entry name" value="Helix-loop-helix DNA-binding domain"/>
    <property type="match status" value="1"/>
</dbReference>
<dbReference type="AlphaFoldDB" id="A0A8J3AJ03"/>
<dbReference type="GO" id="GO:0043937">
    <property type="term" value="P:regulation of sporulation"/>
    <property type="evidence" value="ECO:0007669"/>
    <property type="project" value="InterPro"/>
</dbReference>
<protein>
    <recommendedName>
        <fullName evidence="3">Spo0E like sporulation regulatory protein</fullName>
    </recommendedName>
</protein>
<evidence type="ECO:0000313" key="1">
    <source>
        <dbReference type="EMBL" id="GGI15417.1"/>
    </source>
</evidence>
<name>A0A8J3AJ03_9BACI</name>
<dbReference type="InterPro" id="IPR018540">
    <property type="entry name" value="Spo0E-like"/>
</dbReference>
<dbReference type="SUPFAM" id="SSF140500">
    <property type="entry name" value="BAS1536-like"/>
    <property type="match status" value="1"/>
</dbReference>
<keyword evidence="2" id="KW-1185">Reference proteome</keyword>
<dbReference type="InterPro" id="IPR036638">
    <property type="entry name" value="HLH_DNA-bd_sf"/>
</dbReference>
<proteinExistence type="predicted"/>
<comment type="caution">
    <text evidence="1">The sequence shown here is derived from an EMBL/GenBank/DDBJ whole genome shotgun (WGS) entry which is preliminary data.</text>
</comment>